<accession>A0A011QUK3</accession>
<evidence type="ECO:0000256" key="1">
    <source>
        <dbReference type="SAM" id="Phobius"/>
    </source>
</evidence>
<reference evidence="2 3" key="1">
    <citation type="submission" date="2014-02" db="EMBL/GenBank/DDBJ databases">
        <title>Expanding our view of genomic diversity in Candidatus Accumulibacter clades.</title>
        <authorList>
            <person name="Skennerton C.T."/>
            <person name="Barr J.J."/>
            <person name="Slater F.R."/>
            <person name="Bond P.L."/>
            <person name="Tyson G.W."/>
        </authorList>
    </citation>
    <scope>NUCLEOTIDE SEQUENCE [LARGE SCALE GENOMIC DNA]</scope>
    <source>
        <strain evidence="3">BA-92</strain>
    </source>
</reference>
<dbReference type="Pfam" id="PF07178">
    <property type="entry name" value="TraL"/>
    <property type="match status" value="1"/>
</dbReference>
<evidence type="ECO:0000313" key="3">
    <source>
        <dbReference type="Proteomes" id="UP000021816"/>
    </source>
</evidence>
<keyword evidence="1" id="KW-0472">Membrane</keyword>
<organism evidence="2 3">
    <name type="scientific">Candidatus Accumulibacter appositus</name>
    <dbReference type="NCBI Taxonomy" id="1454003"/>
    <lineage>
        <taxon>Bacteria</taxon>
        <taxon>Pseudomonadati</taxon>
        <taxon>Pseudomonadota</taxon>
        <taxon>Betaproteobacteria</taxon>
        <taxon>Candidatus Accumulibacter</taxon>
    </lineage>
</organism>
<dbReference type="InterPro" id="IPR009838">
    <property type="entry name" value="T4SS_TraL"/>
</dbReference>
<evidence type="ECO:0000313" key="2">
    <source>
        <dbReference type="EMBL" id="EXI82534.1"/>
    </source>
</evidence>
<sequence length="99" mass="11459">MQADTYIPRRLDDQWKIGFWDVDVAAPILFMFFVGYLSGSRLSFAVCMAMGIFVSRWISRLKADKHPAFAIHWLYWHLPASPMTAMRATPPSHIRRMVG</sequence>
<keyword evidence="1" id="KW-0812">Transmembrane</keyword>
<dbReference type="NCBIfam" id="TIGR02762">
    <property type="entry name" value="TraL_TIGR"/>
    <property type="match status" value="1"/>
</dbReference>
<comment type="caution">
    <text evidence="2">The sequence shown here is derived from an EMBL/GenBank/DDBJ whole genome shotgun (WGS) entry which is preliminary data.</text>
</comment>
<proteinExistence type="predicted"/>
<keyword evidence="1" id="KW-1133">Transmembrane helix</keyword>
<dbReference type="EMBL" id="JEMX01000010">
    <property type="protein sequence ID" value="EXI82534.1"/>
    <property type="molecule type" value="Genomic_DNA"/>
</dbReference>
<protein>
    <submittedName>
        <fullName evidence="2">Type IV conjugative transfer system protein TraL</fullName>
    </submittedName>
</protein>
<dbReference type="PATRIC" id="fig|1454003.3.peg.326"/>
<dbReference type="GO" id="GO:0019867">
    <property type="term" value="C:outer membrane"/>
    <property type="evidence" value="ECO:0007669"/>
    <property type="project" value="InterPro"/>
</dbReference>
<name>A0A011QUK3_9PROT</name>
<dbReference type="Proteomes" id="UP000021816">
    <property type="component" value="Unassembled WGS sequence"/>
</dbReference>
<feature type="transmembrane region" description="Helical" evidence="1">
    <location>
        <begin position="17"/>
        <end position="36"/>
    </location>
</feature>
<gene>
    <name evidence="2" type="ORF">AW10_00320</name>
</gene>
<dbReference type="STRING" id="1454003.AW10_00320"/>
<dbReference type="AlphaFoldDB" id="A0A011QUK3"/>